<dbReference type="InterPro" id="IPR033635">
    <property type="entry name" value="ANKS1/Caskin"/>
</dbReference>
<keyword evidence="2" id="KW-0040">ANK repeat</keyword>
<name>A0A6G1SC04_9ACAR</name>
<dbReference type="PROSITE" id="PS50105">
    <property type="entry name" value="SAM_DOMAIN"/>
    <property type="match status" value="2"/>
</dbReference>
<feature type="compositionally biased region" description="Low complexity" evidence="3">
    <location>
        <begin position="26"/>
        <end position="42"/>
    </location>
</feature>
<evidence type="ECO:0000256" key="3">
    <source>
        <dbReference type="SAM" id="MobiDB-lite"/>
    </source>
</evidence>
<reference evidence="5" key="1">
    <citation type="submission" date="2018-10" db="EMBL/GenBank/DDBJ databases">
        <title>Transcriptome assembly of Aceria tosichella (Wheat curl mite) Type 2.</title>
        <authorList>
            <person name="Scully E.D."/>
            <person name="Geib S.M."/>
            <person name="Palmer N.A."/>
            <person name="Gupta A.K."/>
            <person name="Sarath G."/>
            <person name="Tatineni S."/>
        </authorList>
    </citation>
    <scope>NUCLEOTIDE SEQUENCE</scope>
    <source>
        <strain evidence="5">LincolnNE</strain>
    </source>
</reference>
<evidence type="ECO:0000256" key="2">
    <source>
        <dbReference type="ARBA" id="ARBA00023043"/>
    </source>
</evidence>
<accession>A0A6G1SC04</accession>
<gene>
    <name evidence="5" type="primary">CASKIN1</name>
    <name evidence="5" type="ORF">g.3456</name>
</gene>
<dbReference type="EMBL" id="GGYP01002980">
    <property type="protein sequence ID" value="MDE47751.1"/>
    <property type="molecule type" value="Transcribed_RNA"/>
</dbReference>
<feature type="region of interest" description="Disordered" evidence="3">
    <location>
        <begin position="61"/>
        <end position="99"/>
    </location>
</feature>
<feature type="compositionally biased region" description="Polar residues" evidence="3">
    <location>
        <begin position="504"/>
        <end position="517"/>
    </location>
</feature>
<dbReference type="PANTHER" id="PTHR24174">
    <property type="entry name" value="ANKYRIN REPEAT AND STERILE ALPHA MOTIF DOMAIN-CONTAINING PROTEIN 1"/>
    <property type="match status" value="1"/>
</dbReference>
<evidence type="ECO:0000313" key="5">
    <source>
        <dbReference type="EMBL" id="MDE47751.1"/>
    </source>
</evidence>
<dbReference type="Pfam" id="PF00536">
    <property type="entry name" value="SAM_1"/>
    <property type="match status" value="2"/>
</dbReference>
<organism evidence="5">
    <name type="scientific">Aceria tosichella</name>
    <name type="common">wheat curl mite</name>
    <dbReference type="NCBI Taxonomy" id="561515"/>
    <lineage>
        <taxon>Eukaryota</taxon>
        <taxon>Metazoa</taxon>
        <taxon>Ecdysozoa</taxon>
        <taxon>Arthropoda</taxon>
        <taxon>Chelicerata</taxon>
        <taxon>Arachnida</taxon>
        <taxon>Acari</taxon>
        <taxon>Acariformes</taxon>
        <taxon>Trombidiformes</taxon>
        <taxon>Prostigmata</taxon>
        <taxon>Eupodina</taxon>
        <taxon>Eriophyoidea</taxon>
        <taxon>Eriophyidae</taxon>
        <taxon>Eriophyinae</taxon>
        <taxon>Aceriini</taxon>
        <taxon>Aceria</taxon>
    </lineage>
</organism>
<dbReference type="PANTHER" id="PTHR24174:SF16">
    <property type="entry name" value="CASKIN-2"/>
    <property type="match status" value="1"/>
</dbReference>
<keyword evidence="1" id="KW-0677">Repeat</keyword>
<dbReference type="Gene3D" id="1.10.150.50">
    <property type="entry name" value="Transcription Factor, Ets-1"/>
    <property type="match status" value="2"/>
</dbReference>
<dbReference type="InterPro" id="IPR001660">
    <property type="entry name" value="SAM"/>
</dbReference>
<feature type="region of interest" description="Disordered" evidence="3">
    <location>
        <begin position="434"/>
        <end position="474"/>
    </location>
</feature>
<feature type="domain" description="SAM" evidence="4">
    <location>
        <begin position="217"/>
        <end position="280"/>
    </location>
</feature>
<proteinExistence type="predicted"/>
<feature type="compositionally biased region" description="Low complexity" evidence="3">
    <location>
        <begin position="164"/>
        <end position="186"/>
    </location>
</feature>
<sequence>MSEKSVTTTTSFISSTNDGLDKPPLSSDSSIDSGCNSSTSDSIKSNHQYSLVSNQVSACSMTNHPHQNETRLNPLMLPTQPNVHPPLPPPPPPPPLSQLQDNFYPANDIYDNRASIYQRFPDHANNNDTNSNASNIYTTYASSCSTNIDNNSSHSSPIVLLTNQQPQQQQQQQPSPQSQIFQQTVISQRSSTSSLESASSLPLMPMNVKGMLLHGLPSEEVLRNWLSSLKCDEHIENFIYHGYDMHLVTRMTPQDLAAIGCKSPALRKKLLAEIKKLNLDYDIPEFDKSTNLDKWLESLKLYQYYNTFLAEGYDTVEKACQLTWEDLEEIGINKLGHQKRLLMAIDKIRKSAKQQEESQNDSAIYDVHPNHRISLNGASLDCRMGTIGRVRSGLFQTRSGANLDHRGLPIATVMPALKHVSSPILNQNINQQVTMQTQERPNPDHAENTSINGSIGSNNHTGQVNEQKQQQQQIYDSANHRMESMNLSDLSSTMKRNRPLPPVRTNSLKAPQVGVGTNSQPVYGNKYIATNGMNCNPNSTSFLRTPKLGTLTPTTNKMLTSGGHIQTLSAEQAPTNRSIFSPVREAPLPPNQLHHQQQQIIQSSIPEKIDEEPSIVVTGNDPMQTSYSVAIGANGSNMTFKNIPQLASSDEFPPAPPCQ</sequence>
<feature type="compositionally biased region" description="Low complexity" evidence="3">
    <location>
        <begin position="1"/>
        <end position="16"/>
    </location>
</feature>
<evidence type="ECO:0000259" key="4">
    <source>
        <dbReference type="PROSITE" id="PS50105"/>
    </source>
</evidence>
<dbReference type="InterPro" id="IPR013761">
    <property type="entry name" value="SAM/pointed_sf"/>
</dbReference>
<feature type="region of interest" description="Disordered" evidence="3">
    <location>
        <begin position="1"/>
        <end position="44"/>
    </location>
</feature>
<feature type="region of interest" description="Disordered" evidence="3">
    <location>
        <begin position="163"/>
        <end position="186"/>
    </location>
</feature>
<dbReference type="SMART" id="SM00454">
    <property type="entry name" value="SAM"/>
    <property type="match status" value="2"/>
</dbReference>
<protein>
    <submittedName>
        <fullName evidence="5">Caskin-1</fullName>
    </submittedName>
</protein>
<evidence type="ECO:0000256" key="1">
    <source>
        <dbReference type="ARBA" id="ARBA00022737"/>
    </source>
</evidence>
<dbReference type="SUPFAM" id="SSF47769">
    <property type="entry name" value="SAM/Pointed domain"/>
    <property type="match status" value="2"/>
</dbReference>
<feature type="compositionally biased region" description="Low complexity" evidence="3">
    <location>
        <begin position="450"/>
        <end position="459"/>
    </location>
</feature>
<feature type="compositionally biased region" description="Pro residues" evidence="3">
    <location>
        <begin position="83"/>
        <end position="96"/>
    </location>
</feature>
<feature type="region of interest" description="Disordered" evidence="3">
    <location>
        <begin position="490"/>
        <end position="517"/>
    </location>
</feature>
<dbReference type="AlphaFoldDB" id="A0A6G1SC04"/>
<feature type="domain" description="SAM" evidence="4">
    <location>
        <begin position="287"/>
        <end position="351"/>
    </location>
</feature>